<dbReference type="InterPro" id="IPR003441">
    <property type="entry name" value="NAC-dom"/>
</dbReference>
<dbReference type="EMBL" id="JAAGAX010000007">
    <property type="protein sequence ID" value="KAF2308452.1"/>
    <property type="molecule type" value="Genomic_DNA"/>
</dbReference>
<dbReference type="CDD" id="cd13999">
    <property type="entry name" value="STKc_MAP3K-like"/>
    <property type="match status" value="1"/>
</dbReference>
<dbReference type="PANTHER" id="PTHR31079">
    <property type="entry name" value="NAC DOMAIN-CONTAINING PROTEIN 73"/>
    <property type="match status" value="1"/>
</dbReference>
<evidence type="ECO:0000256" key="11">
    <source>
        <dbReference type="ARBA" id="ARBA00048679"/>
    </source>
</evidence>
<feature type="compositionally biased region" description="Acidic residues" evidence="13">
    <location>
        <begin position="577"/>
        <end position="588"/>
    </location>
</feature>
<evidence type="ECO:0000256" key="4">
    <source>
        <dbReference type="ARBA" id="ARBA00022777"/>
    </source>
</evidence>
<dbReference type="Gene3D" id="1.10.510.10">
    <property type="entry name" value="Transferase(Phosphotransferase) domain 1"/>
    <property type="match status" value="1"/>
</dbReference>
<comment type="catalytic activity">
    <reaction evidence="10">
        <text>L-threonyl-[protein] + ATP = O-phospho-L-threonyl-[protein] + ADP + H(+)</text>
        <dbReference type="Rhea" id="RHEA:46608"/>
        <dbReference type="Rhea" id="RHEA-COMP:11060"/>
        <dbReference type="Rhea" id="RHEA-COMP:11605"/>
        <dbReference type="ChEBI" id="CHEBI:15378"/>
        <dbReference type="ChEBI" id="CHEBI:30013"/>
        <dbReference type="ChEBI" id="CHEBI:30616"/>
        <dbReference type="ChEBI" id="CHEBI:61977"/>
        <dbReference type="ChEBI" id="CHEBI:456216"/>
        <dbReference type="EC" id="2.7.11.1"/>
    </reaction>
</comment>
<evidence type="ECO:0000256" key="13">
    <source>
        <dbReference type="SAM" id="MobiDB-lite"/>
    </source>
</evidence>
<evidence type="ECO:0000256" key="12">
    <source>
        <dbReference type="PROSITE-ProRule" id="PRU10141"/>
    </source>
</evidence>
<feature type="domain" description="Protein kinase" evidence="14">
    <location>
        <begin position="25"/>
        <end position="289"/>
    </location>
</feature>
<evidence type="ECO:0008006" key="18">
    <source>
        <dbReference type="Google" id="ProtNLM"/>
    </source>
</evidence>
<dbReference type="InterPro" id="IPR008271">
    <property type="entry name" value="Ser/Thr_kinase_AS"/>
</dbReference>
<evidence type="ECO:0000256" key="7">
    <source>
        <dbReference type="ARBA" id="ARBA00023125"/>
    </source>
</evidence>
<evidence type="ECO:0000259" key="14">
    <source>
        <dbReference type="PROSITE" id="PS50011"/>
    </source>
</evidence>
<dbReference type="InterPro" id="IPR036093">
    <property type="entry name" value="NAC_dom_sf"/>
</dbReference>
<keyword evidence="17" id="KW-1185">Reference proteome</keyword>
<keyword evidence="2" id="KW-0808">Transferase</keyword>
<dbReference type="InterPro" id="IPR011009">
    <property type="entry name" value="Kinase-like_dom_sf"/>
</dbReference>
<feature type="region of interest" description="Disordered" evidence="13">
    <location>
        <begin position="575"/>
        <end position="614"/>
    </location>
</feature>
<dbReference type="GO" id="GO:0000976">
    <property type="term" value="F:transcription cis-regulatory region binding"/>
    <property type="evidence" value="ECO:0007669"/>
    <property type="project" value="TreeGrafter"/>
</dbReference>
<dbReference type="PROSITE" id="PS50011">
    <property type="entry name" value="PROTEIN_KINASE_DOM"/>
    <property type="match status" value="1"/>
</dbReference>
<dbReference type="Pfam" id="PF07714">
    <property type="entry name" value="PK_Tyr_Ser-Thr"/>
    <property type="match status" value="1"/>
</dbReference>
<dbReference type="PRINTS" id="PR00109">
    <property type="entry name" value="TYRKINASE"/>
</dbReference>
<evidence type="ECO:0000313" key="17">
    <source>
        <dbReference type="Proteomes" id="UP000467840"/>
    </source>
</evidence>
<dbReference type="FunFam" id="3.30.200.20:FF:000034">
    <property type="entry name" value="Kinase suppressor of Ras 1"/>
    <property type="match status" value="1"/>
</dbReference>
<dbReference type="SUPFAM" id="SSF56112">
    <property type="entry name" value="Protein kinase-like (PK-like)"/>
    <property type="match status" value="1"/>
</dbReference>
<evidence type="ECO:0000256" key="2">
    <source>
        <dbReference type="ARBA" id="ARBA00022679"/>
    </source>
</evidence>
<keyword evidence="6" id="KW-0805">Transcription regulation</keyword>
<protein>
    <recommendedName>
        <fullName evidence="18">Protein kinase domain-containing protein</fullName>
    </recommendedName>
</protein>
<dbReference type="Gene3D" id="3.30.200.20">
    <property type="entry name" value="Phosphorylase Kinase, domain 1"/>
    <property type="match status" value="1"/>
</dbReference>
<comment type="catalytic activity">
    <reaction evidence="11">
        <text>L-seryl-[protein] + ATP = O-phospho-L-seryl-[protein] + ADP + H(+)</text>
        <dbReference type="Rhea" id="RHEA:17989"/>
        <dbReference type="Rhea" id="RHEA-COMP:9863"/>
        <dbReference type="Rhea" id="RHEA-COMP:11604"/>
        <dbReference type="ChEBI" id="CHEBI:15378"/>
        <dbReference type="ChEBI" id="CHEBI:29999"/>
        <dbReference type="ChEBI" id="CHEBI:30616"/>
        <dbReference type="ChEBI" id="CHEBI:83421"/>
        <dbReference type="ChEBI" id="CHEBI:456216"/>
        <dbReference type="EC" id="2.7.11.1"/>
    </reaction>
</comment>
<gene>
    <name evidence="16" type="ORF">GH714_009732</name>
</gene>
<dbReference type="InterPro" id="IPR000719">
    <property type="entry name" value="Prot_kinase_dom"/>
</dbReference>
<dbReference type="Pfam" id="PF02365">
    <property type="entry name" value="NAM"/>
    <property type="match status" value="1"/>
</dbReference>
<keyword evidence="4" id="KW-0418">Kinase</keyword>
<keyword evidence="1" id="KW-0723">Serine/threonine-protein kinase</keyword>
<evidence type="ECO:0000256" key="1">
    <source>
        <dbReference type="ARBA" id="ARBA00022527"/>
    </source>
</evidence>
<dbReference type="Proteomes" id="UP000467840">
    <property type="component" value="Chromosome 17"/>
</dbReference>
<organism evidence="16 17">
    <name type="scientific">Hevea brasiliensis</name>
    <name type="common">Para rubber tree</name>
    <name type="synonym">Siphonia brasiliensis</name>
    <dbReference type="NCBI Taxonomy" id="3981"/>
    <lineage>
        <taxon>Eukaryota</taxon>
        <taxon>Viridiplantae</taxon>
        <taxon>Streptophyta</taxon>
        <taxon>Embryophyta</taxon>
        <taxon>Tracheophyta</taxon>
        <taxon>Spermatophyta</taxon>
        <taxon>Magnoliopsida</taxon>
        <taxon>eudicotyledons</taxon>
        <taxon>Gunneridae</taxon>
        <taxon>Pentapetalae</taxon>
        <taxon>rosids</taxon>
        <taxon>fabids</taxon>
        <taxon>Malpighiales</taxon>
        <taxon>Euphorbiaceae</taxon>
        <taxon>Crotonoideae</taxon>
        <taxon>Micrandreae</taxon>
        <taxon>Hevea</taxon>
    </lineage>
</organism>
<dbReference type="FunFam" id="2.170.150.80:FF:000009">
    <property type="entry name" value="NAC domain-containing protein 8"/>
    <property type="match status" value="1"/>
</dbReference>
<evidence type="ECO:0000256" key="9">
    <source>
        <dbReference type="ARBA" id="ARBA00023242"/>
    </source>
</evidence>
<evidence type="ECO:0000256" key="10">
    <source>
        <dbReference type="ARBA" id="ARBA00047899"/>
    </source>
</evidence>
<dbReference type="InterPro" id="IPR044799">
    <property type="entry name" value="SOG1-like"/>
</dbReference>
<dbReference type="Gene3D" id="2.170.150.80">
    <property type="entry name" value="NAC domain"/>
    <property type="match status" value="1"/>
</dbReference>
<accession>A0A6A6M487</accession>
<dbReference type="GO" id="GO:0003700">
    <property type="term" value="F:DNA-binding transcription factor activity"/>
    <property type="evidence" value="ECO:0007669"/>
    <property type="project" value="InterPro"/>
</dbReference>
<dbReference type="GO" id="GO:0005524">
    <property type="term" value="F:ATP binding"/>
    <property type="evidence" value="ECO:0007669"/>
    <property type="project" value="UniProtKB-UniRule"/>
</dbReference>
<dbReference type="SMART" id="SM00220">
    <property type="entry name" value="S_TKc"/>
    <property type="match status" value="1"/>
</dbReference>
<dbReference type="GO" id="GO:0005634">
    <property type="term" value="C:nucleus"/>
    <property type="evidence" value="ECO:0007669"/>
    <property type="project" value="TreeGrafter"/>
</dbReference>
<evidence type="ECO:0000313" key="16">
    <source>
        <dbReference type="EMBL" id="KAF2308452.1"/>
    </source>
</evidence>
<keyword evidence="8" id="KW-0804">Transcription</keyword>
<dbReference type="PANTHER" id="PTHR31079:SF2">
    <property type="entry name" value="NAC DOMAIN CONTAINING PROTEIN 44-RELATED"/>
    <property type="match status" value="1"/>
</dbReference>
<evidence type="ECO:0000256" key="8">
    <source>
        <dbReference type="ARBA" id="ARBA00023163"/>
    </source>
</evidence>
<keyword evidence="3 12" id="KW-0547">Nucleotide-binding</keyword>
<reference evidence="16 17" key="1">
    <citation type="journal article" date="2020" name="Mol. Plant">
        <title>The Chromosome-Based Rubber Tree Genome Provides New Insights into Spurge Genome Evolution and Rubber Biosynthesis.</title>
        <authorList>
            <person name="Liu J."/>
            <person name="Shi C."/>
            <person name="Shi C.C."/>
            <person name="Li W."/>
            <person name="Zhang Q.J."/>
            <person name="Zhang Y."/>
            <person name="Li K."/>
            <person name="Lu H.F."/>
            <person name="Shi C."/>
            <person name="Zhu S.T."/>
            <person name="Xiao Z.Y."/>
            <person name="Nan H."/>
            <person name="Yue Y."/>
            <person name="Zhu X.G."/>
            <person name="Wu Y."/>
            <person name="Hong X.N."/>
            <person name="Fan G.Y."/>
            <person name="Tong Y."/>
            <person name="Zhang D."/>
            <person name="Mao C.L."/>
            <person name="Liu Y.L."/>
            <person name="Hao S.J."/>
            <person name="Liu W.Q."/>
            <person name="Lv M.Q."/>
            <person name="Zhang H.B."/>
            <person name="Liu Y."/>
            <person name="Hu-Tang G.R."/>
            <person name="Wang J.P."/>
            <person name="Wang J.H."/>
            <person name="Sun Y.H."/>
            <person name="Ni S.B."/>
            <person name="Chen W.B."/>
            <person name="Zhang X.C."/>
            <person name="Jiao Y.N."/>
            <person name="Eichler E.E."/>
            <person name="Li G.H."/>
            <person name="Liu X."/>
            <person name="Gao L.Z."/>
        </authorList>
    </citation>
    <scope>NUCLEOTIDE SEQUENCE [LARGE SCALE GENOMIC DNA]</scope>
    <source>
        <strain evidence="17">cv. GT1</strain>
        <tissue evidence="16">Leaf</tissue>
    </source>
</reference>
<dbReference type="InterPro" id="IPR001245">
    <property type="entry name" value="Ser-Thr/Tyr_kinase_cat_dom"/>
</dbReference>
<evidence type="ECO:0000256" key="6">
    <source>
        <dbReference type="ARBA" id="ARBA00023015"/>
    </source>
</evidence>
<keyword evidence="9" id="KW-0539">Nucleus</keyword>
<name>A0A6A6M487_HEVBR</name>
<evidence type="ECO:0000259" key="15">
    <source>
        <dbReference type="PROSITE" id="PS51005"/>
    </source>
</evidence>
<dbReference type="AlphaFoldDB" id="A0A6A6M487"/>
<dbReference type="PROSITE" id="PS00108">
    <property type="entry name" value="PROTEIN_KINASE_ST"/>
    <property type="match status" value="1"/>
</dbReference>
<dbReference type="PROSITE" id="PS51005">
    <property type="entry name" value="NAC"/>
    <property type="match status" value="1"/>
</dbReference>
<evidence type="ECO:0000256" key="5">
    <source>
        <dbReference type="ARBA" id="ARBA00022840"/>
    </source>
</evidence>
<dbReference type="GO" id="GO:0004674">
    <property type="term" value="F:protein serine/threonine kinase activity"/>
    <property type="evidence" value="ECO:0007669"/>
    <property type="project" value="UniProtKB-KW"/>
</dbReference>
<dbReference type="InterPro" id="IPR017441">
    <property type="entry name" value="Protein_kinase_ATP_BS"/>
</dbReference>
<keyword evidence="5 12" id="KW-0067">ATP-binding</keyword>
<proteinExistence type="predicted"/>
<dbReference type="SUPFAM" id="SSF101941">
    <property type="entry name" value="NAC domain"/>
    <property type="match status" value="1"/>
</dbReference>
<dbReference type="PROSITE" id="PS00107">
    <property type="entry name" value="PROTEIN_KINASE_ATP"/>
    <property type="match status" value="1"/>
</dbReference>
<feature type="domain" description="NAC" evidence="15">
    <location>
        <begin position="409"/>
        <end position="570"/>
    </location>
</feature>
<keyword evidence="7" id="KW-0238">DNA-binding</keyword>
<sequence>MGSNNAFYSGDFNLDAKWLIDPKLLFVGPKIGEGAHAKVYEGKYKNQNVAIKIVHKGKTPEEIAKREARFSREVAMLSRVQHKNLVKFIGACKEPIMVIVTELLLGGTLRKYLLNMRPRCLDMHVAIGFALDIARAMECLHSHGIIHRDLKPENLILTADHKTVKLADFGLAREESLTEMMTAETGTYRWMAPELYSTVTLRHGEKKHYNHKVDAYSFAIVLWELIHNKLPFEGMSNLQAAYAAAFKNARPSAENLPEDLAMIVISCWQEDPNARPNFSQIIQMLLHYLSTISPPVPVNPARIFTSENAVLPPESPGTSSLMAVRDNSGETTKAQMEDKPRASRPLMSHQQFSTGLRAWLIDGRTIARKVKNPTRASAYQIKDYGANRACPNCHHCIDNSDVSHDWPGLPAGVKFDPSDAELLEHLAAKCGPGDSKPHAFIDEFIPTLVEDKGICYTHPENLPGAKKDGSNIHFFHKTINAYATGQRKRRKVHNEQGSNEEHVRWHKTGKTKSVMENGVQKGCKKIMVLYKSSKKGSKPDKSNWVMHQYHLGTDEDEKEGEYVVSKIFYQPQKQTDMNDDGLTIEDSDILAPHTSPRTPITNPPNPPRPKKSDAFDVADDKEQDIKGASNVQVPAVHPEDDVRYPAWLAGESQDVENYEFSSINDSLLCKENFNSSSLFLDNSGNVSDGGVACSRNEVTGNNNNNKNNNAPCGIADLENLELDTPPDFQLADLQFSSQDSILDWMPFGLDKFVAFMAFAADDLTRTLKGRCVGMFDLRDSMLGASMVSLRNVVVLDFSLDYLKPDLSKLLNLRDSEEERELRASRAEASHSFQSEGHKSEDMLSDLDNAMWESNSEQEEHDLREHQAQMQFITSRAAVMKKSIYPTMRNEIQVNDTNENDEVLIELEVYQSGGWKLERISSFMTNAKDNSARKTTQDCDSEVVV</sequence>
<comment type="caution">
    <text evidence="16">The sequence shown here is derived from an EMBL/GenBank/DDBJ whole genome shotgun (WGS) entry which is preliminary data.</text>
</comment>
<feature type="binding site" evidence="12">
    <location>
        <position position="52"/>
    </location>
    <ligand>
        <name>ATP</name>
        <dbReference type="ChEBI" id="CHEBI:30616"/>
    </ligand>
</feature>
<evidence type="ECO:0000256" key="3">
    <source>
        <dbReference type="ARBA" id="ARBA00022741"/>
    </source>
</evidence>